<name>A0A398BJK8_9RHOB</name>
<feature type="transmembrane region" description="Helical" evidence="1">
    <location>
        <begin position="355"/>
        <end position="387"/>
    </location>
</feature>
<keyword evidence="1" id="KW-0812">Transmembrane</keyword>
<dbReference type="AlphaFoldDB" id="A0A398BJK8"/>
<gene>
    <name evidence="2" type="ORF">D2N39_17675</name>
</gene>
<evidence type="ECO:0000313" key="3">
    <source>
        <dbReference type="Proteomes" id="UP000266649"/>
    </source>
</evidence>
<dbReference type="OrthoDB" id="9784014at2"/>
<keyword evidence="3" id="KW-1185">Reference proteome</keyword>
<dbReference type="RefSeq" id="WP_119136090.1">
    <property type="nucleotide sequence ID" value="NZ_QXXQ01000012.1"/>
</dbReference>
<feature type="transmembrane region" description="Helical" evidence="1">
    <location>
        <begin position="312"/>
        <end position="335"/>
    </location>
</feature>
<keyword evidence="1" id="KW-0472">Membrane</keyword>
<dbReference type="EMBL" id="QXXQ01000012">
    <property type="protein sequence ID" value="RID90592.1"/>
    <property type="molecule type" value="Genomic_DNA"/>
</dbReference>
<dbReference type="Proteomes" id="UP000266649">
    <property type="component" value="Unassembled WGS sequence"/>
</dbReference>
<feature type="transmembrane region" description="Helical" evidence="1">
    <location>
        <begin position="52"/>
        <end position="73"/>
    </location>
</feature>
<dbReference type="PANTHER" id="PTHR43738">
    <property type="entry name" value="ABC TRANSPORTER, MEMBRANE PROTEIN"/>
    <property type="match status" value="1"/>
</dbReference>
<sequence>MPDVFWLWAGLPTTLQDALLALALLAPGLVAGIVVLRGLSPWPLVRAMLGRFSAANVVFVALIAISVGIGVGLTAQERGLRQGSALAAEKFDLVVAAPGSEITLMLAAVYLQPSDVPLVSGAQYAEIAATERVSLAAPIAFGDSHDGAPVVGTTADFVAHLSGGLAEGRLFETAEEAVAGAYAPVALGEALTPEHGHGPTAEDESHADFAYTVTGRMAPTGSPWDRAILVPVEGVWAVHGLADGHAPENAGRIGPPFDPDYFPGTPAVLVRSDELWAHYGLKSRFTRPDLMAFFPGTVLAQLHVIMGDVRAAMSLLAVVTQVLVTVAVLAGLMILTRIFARGLALLRALGAPLRYVFAVVWGYSAALILVGALAGLVVGLAAASVLSRMVTARTDVLVSATLGWPELHLIAGFVSLTLLLALLPAWSAVRRPIVPDLRA</sequence>
<dbReference type="PANTHER" id="PTHR43738:SF2">
    <property type="entry name" value="ABC TRANSPORTER PERMEASE"/>
    <property type="match status" value="1"/>
</dbReference>
<evidence type="ECO:0000313" key="2">
    <source>
        <dbReference type="EMBL" id="RID90592.1"/>
    </source>
</evidence>
<comment type="caution">
    <text evidence="2">The sequence shown here is derived from an EMBL/GenBank/DDBJ whole genome shotgun (WGS) entry which is preliminary data.</text>
</comment>
<reference evidence="2 3" key="1">
    <citation type="submission" date="2018-09" db="EMBL/GenBank/DDBJ databases">
        <title>Gemmobacter lutimaris sp. nov., a marine bacterium isolated from tidal flat.</title>
        <authorList>
            <person name="Lee D.W."/>
            <person name="Yoo Y."/>
            <person name="Kim J.-J."/>
            <person name="Kim B.S."/>
        </authorList>
    </citation>
    <scope>NUCLEOTIDE SEQUENCE [LARGE SCALE GENOMIC DNA]</scope>
    <source>
        <strain evidence="2 3">YJ-T1-11</strain>
    </source>
</reference>
<dbReference type="InterPro" id="IPR051125">
    <property type="entry name" value="ABC-4/HrtB_transporter"/>
</dbReference>
<feature type="transmembrane region" description="Helical" evidence="1">
    <location>
        <begin position="20"/>
        <end position="40"/>
    </location>
</feature>
<keyword evidence="1" id="KW-1133">Transmembrane helix</keyword>
<organism evidence="2 3">
    <name type="scientific">Gemmobacter lutimaris</name>
    <dbReference type="NCBI Taxonomy" id="2306023"/>
    <lineage>
        <taxon>Bacteria</taxon>
        <taxon>Pseudomonadati</taxon>
        <taxon>Pseudomonadota</taxon>
        <taxon>Alphaproteobacteria</taxon>
        <taxon>Rhodobacterales</taxon>
        <taxon>Paracoccaceae</taxon>
        <taxon>Gemmobacter</taxon>
    </lineage>
</organism>
<accession>A0A398BJK8</accession>
<evidence type="ECO:0000256" key="1">
    <source>
        <dbReference type="SAM" id="Phobius"/>
    </source>
</evidence>
<protein>
    <submittedName>
        <fullName evidence="2">ABC transporter permease</fullName>
    </submittedName>
</protein>
<proteinExistence type="predicted"/>
<feature type="transmembrane region" description="Helical" evidence="1">
    <location>
        <begin position="407"/>
        <end position="429"/>
    </location>
</feature>